<evidence type="ECO:0000256" key="5">
    <source>
        <dbReference type="SAM" id="MobiDB-lite"/>
    </source>
</evidence>
<reference evidence="6 7" key="1">
    <citation type="journal article" date="2024" name="Chem. Sci.">
        <title>Discovery of megapolipeptins by genome mining of a Burkholderiales bacteria collection.</title>
        <authorList>
            <person name="Paulo B.S."/>
            <person name="Recchia M.J.J."/>
            <person name="Lee S."/>
            <person name="Fergusson C.H."/>
            <person name="Romanowski S.B."/>
            <person name="Hernandez A."/>
            <person name="Krull N."/>
            <person name="Liu D.Y."/>
            <person name="Cavanagh H."/>
            <person name="Bos A."/>
            <person name="Gray C.A."/>
            <person name="Murphy B.T."/>
            <person name="Linington R.G."/>
            <person name="Eustaquio A.S."/>
        </authorList>
    </citation>
    <scope>NUCLEOTIDE SEQUENCE [LARGE SCALE GENOMIC DNA]</scope>
    <source>
        <strain evidence="6 7">RL16-012-BIC-B</strain>
    </source>
</reference>
<dbReference type="InterPro" id="IPR036704">
    <property type="entry name" value="RraA/RraA-like_sf"/>
</dbReference>
<dbReference type="EMBL" id="JAQQFN010000040">
    <property type="protein sequence ID" value="MFL9888446.1"/>
    <property type="molecule type" value="Genomic_DNA"/>
</dbReference>
<dbReference type="Gene3D" id="3.50.30.40">
    <property type="entry name" value="Ribonuclease E inhibitor RraA/RraA-like"/>
    <property type="match status" value="1"/>
</dbReference>
<dbReference type="PANTHER" id="PTHR33254:SF4">
    <property type="entry name" value="4-HYDROXY-4-METHYL-2-OXOGLUTARATE ALDOLASE 3-RELATED"/>
    <property type="match status" value="1"/>
</dbReference>
<evidence type="ECO:0000313" key="7">
    <source>
        <dbReference type="Proteomes" id="UP001629249"/>
    </source>
</evidence>
<feature type="region of interest" description="Disordered" evidence="5">
    <location>
        <begin position="1"/>
        <end position="29"/>
    </location>
</feature>
<accession>A0ABW9A0B0</accession>
<name>A0ABW9A0B0_9BURK</name>
<comment type="cofactor">
    <cofactor evidence="1">
        <name>a divalent metal cation</name>
        <dbReference type="ChEBI" id="CHEBI:60240"/>
    </cofactor>
</comment>
<comment type="caution">
    <text evidence="6">The sequence shown here is derived from an EMBL/GenBank/DDBJ whole genome shotgun (WGS) entry which is preliminary data.</text>
</comment>
<dbReference type="Pfam" id="PF03737">
    <property type="entry name" value="RraA-like"/>
    <property type="match status" value="1"/>
</dbReference>
<dbReference type="InterPro" id="IPR005493">
    <property type="entry name" value="RraA/RraA-like"/>
</dbReference>
<evidence type="ECO:0000256" key="4">
    <source>
        <dbReference type="ARBA" id="ARBA00030169"/>
    </source>
</evidence>
<proteinExistence type="predicted"/>
<dbReference type="Proteomes" id="UP001629249">
    <property type="component" value="Unassembled WGS sequence"/>
</dbReference>
<evidence type="ECO:0000256" key="2">
    <source>
        <dbReference type="ARBA" id="ARBA00016549"/>
    </source>
</evidence>
<evidence type="ECO:0000256" key="3">
    <source>
        <dbReference type="ARBA" id="ARBA00029596"/>
    </source>
</evidence>
<sequence length="239" mass="25652">MSNANGTNHANQPSGTSGTSGTNDENAQRAQRLDTATLSDALDRLGIVGQCTGIKPRDASFRLCGRAFTILYGPPTTPPGTVGDYIDDVPEGGVIVLDNAGREDCTVWGDILTEIAHRRNIAGTVIDGICRDVSLCLSLGYPVFSKGHWMRTGKDRVQVESTQVPVNIGNARVLPGDLLIGDADGVIVIPRAHEDRVLAAAEEIHAAEHAIREAARQGMRLDEARRQHRYHALQTKVSA</sequence>
<dbReference type="RefSeq" id="WP_408334683.1">
    <property type="nucleotide sequence ID" value="NZ_JAQQFH010000046.1"/>
</dbReference>
<gene>
    <name evidence="6" type="ORF">PQR66_35855</name>
</gene>
<keyword evidence="7" id="KW-1185">Reference proteome</keyword>
<organism evidence="6 7">
    <name type="scientific">Paraburkholderia agricolaris</name>
    <dbReference type="NCBI Taxonomy" id="2152888"/>
    <lineage>
        <taxon>Bacteria</taxon>
        <taxon>Pseudomonadati</taxon>
        <taxon>Pseudomonadota</taxon>
        <taxon>Betaproteobacteria</taxon>
        <taxon>Burkholderiales</taxon>
        <taxon>Burkholderiaceae</taxon>
        <taxon>Paraburkholderia</taxon>
    </lineage>
</organism>
<evidence type="ECO:0000313" key="6">
    <source>
        <dbReference type="EMBL" id="MFL9888446.1"/>
    </source>
</evidence>
<dbReference type="PANTHER" id="PTHR33254">
    <property type="entry name" value="4-HYDROXY-4-METHYL-2-OXOGLUTARATE ALDOLASE 3-RELATED"/>
    <property type="match status" value="1"/>
</dbReference>
<protein>
    <recommendedName>
        <fullName evidence="2">Putative 4-hydroxy-4-methyl-2-oxoglutarate aldolase</fullName>
    </recommendedName>
    <alternativeName>
        <fullName evidence="3">Regulator of ribonuclease activity homolog</fullName>
    </alternativeName>
    <alternativeName>
        <fullName evidence="4">RraA-like protein</fullName>
    </alternativeName>
</protein>
<dbReference type="SUPFAM" id="SSF89562">
    <property type="entry name" value="RraA-like"/>
    <property type="match status" value="1"/>
</dbReference>
<evidence type="ECO:0000256" key="1">
    <source>
        <dbReference type="ARBA" id="ARBA00001968"/>
    </source>
</evidence>
<dbReference type="CDD" id="cd16841">
    <property type="entry name" value="RraA_family"/>
    <property type="match status" value="1"/>
</dbReference>